<evidence type="ECO:0000313" key="3">
    <source>
        <dbReference type="EMBL" id="PVH23637.1"/>
    </source>
</evidence>
<dbReference type="VEuPathDB" id="FungiDB:CXQ85_003927"/>
<comment type="cofactor">
    <cofactor evidence="1">
        <name>a divalent metal cation</name>
        <dbReference type="ChEBI" id="CHEBI:60240"/>
    </cofactor>
</comment>
<accession>A0A2V1B002</accession>
<dbReference type="RefSeq" id="XP_025344577.1">
    <property type="nucleotide sequence ID" value="XM_025487561.1"/>
</dbReference>
<comment type="caution">
    <text evidence="3">The sequence shown here is derived from an EMBL/GenBank/DDBJ whole genome shotgun (WGS) entry which is preliminary data.</text>
</comment>
<dbReference type="AlphaFoldDB" id="A0A2V1B002"/>
<reference evidence="3 4" key="1">
    <citation type="submission" date="2017-12" db="EMBL/GenBank/DDBJ databases">
        <title>Genome Sequence of a Multidrug-Resistant Candida haemulonii Isolate from a Patient with Chronic Leg Ulcers in Israel.</title>
        <authorList>
            <person name="Chow N.A."/>
            <person name="Gade L."/>
            <person name="Batra D."/>
            <person name="Rowe L.A."/>
            <person name="Ben-Ami R."/>
            <person name="Loparev V.N."/>
            <person name="Litvintseva A.P."/>
        </authorList>
    </citation>
    <scope>NUCLEOTIDE SEQUENCE [LARGE SCALE GENOMIC DNA]</scope>
    <source>
        <strain evidence="3 4">B11899</strain>
    </source>
</reference>
<dbReference type="PIRSF" id="PIRSF006305">
    <property type="entry name" value="Maf"/>
    <property type="match status" value="1"/>
</dbReference>
<sequence>MTFNHPLYDQLKNYNVVLGSSSPRRKEIISANVGIKDFTIVKSTFEEDITKEGLSDLEYVTQTAGAKIPSILEQLEGTNSVVIAADTIVSCQGKVYEKPGTPQRQMEMLKDFREARHVTVITSVHVIVIKDGQEKRVSGYEVTDLQFNSDLSDRELQNYADCGEGLHVAGGFQYQSIGNLLFTGLKGDYFNVVGLPASKTFSLLCEALQVRSA</sequence>
<keyword evidence="2" id="KW-0378">Hydrolase</keyword>
<dbReference type="EMBL" id="PKFO01000011">
    <property type="protein sequence ID" value="PVH23637.1"/>
    <property type="molecule type" value="Genomic_DNA"/>
</dbReference>
<dbReference type="Gene3D" id="3.90.950.10">
    <property type="match status" value="1"/>
</dbReference>
<dbReference type="PANTHER" id="PTHR43213">
    <property type="entry name" value="BIFUNCTIONAL DTTP/UTP PYROPHOSPHATASE/METHYLTRANSFERASE PROTEIN-RELATED"/>
    <property type="match status" value="1"/>
</dbReference>
<keyword evidence="4" id="KW-1185">Reference proteome</keyword>
<dbReference type="GeneID" id="37009257"/>
<dbReference type="InterPro" id="IPR003697">
    <property type="entry name" value="Maf-like"/>
</dbReference>
<dbReference type="GO" id="GO:0047429">
    <property type="term" value="F:nucleoside triphosphate diphosphatase activity"/>
    <property type="evidence" value="ECO:0007669"/>
    <property type="project" value="InterPro"/>
</dbReference>
<evidence type="ECO:0000313" key="4">
    <source>
        <dbReference type="Proteomes" id="UP000244309"/>
    </source>
</evidence>
<dbReference type="SUPFAM" id="SSF52972">
    <property type="entry name" value="ITPase-like"/>
    <property type="match status" value="1"/>
</dbReference>
<dbReference type="HAMAP" id="MF_00528">
    <property type="entry name" value="Maf"/>
    <property type="match status" value="1"/>
</dbReference>
<organism evidence="3 4">
    <name type="scientific">Candidozyma haemuli</name>
    <dbReference type="NCBI Taxonomy" id="45357"/>
    <lineage>
        <taxon>Eukaryota</taxon>
        <taxon>Fungi</taxon>
        <taxon>Dikarya</taxon>
        <taxon>Ascomycota</taxon>
        <taxon>Saccharomycotina</taxon>
        <taxon>Pichiomycetes</taxon>
        <taxon>Metschnikowiaceae</taxon>
        <taxon>Candidozyma</taxon>
    </lineage>
</organism>
<protein>
    <submittedName>
        <fullName evidence="3">Septum formation protein Maf</fullName>
    </submittedName>
</protein>
<gene>
    <name evidence="3" type="ORF">CXQ85_003927</name>
</gene>
<proteinExistence type="inferred from homology"/>
<dbReference type="OrthoDB" id="10267058at2759"/>
<name>A0A2V1B002_9ASCO</name>
<dbReference type="Proteomes" id="UP000244309">
    <property type="component" value="Unassembled WGS sequence"/>
</dbReference>
<evidence type="ECO:0000256" key="2">
    <source>
        <dbReference type="ARBA" id="ARBA00022801"/>
    </source>
</evidence>
<dbReference type="STRING" id="45357.A0A2V1B002"/>
<dbReference type="CDD" id="cd00555">
    <property type="entry name" value="Maf"/>
    <property type="match status" value="1"/>
</dbReference>
<dbReference type="Pfam" id="PF02545">
    <property type="entry name" value="Maf"/>
    <property type="match status" value="1"/>
</dbReference>
<dbReference type="PANTHER" id="PTHR43213:SF5">
    <property type="entry name" value="BIFUNCTIONAL DTTP_UTP PYROPHOSPHATASE_METHYLTRANSFERASE PROTEIN-RELATED"/>
    <property type="match status" value="1"/>
</dbReference>
<dbReference type="NCBIfam" id="TIGR00172">
    <property type="entry name" value="maf"/>
    <property type="match status" value="1"/>
</dbReference>
<evidence type="ECO:0000256" key="1">
    <source>
        <dbReference type="ARBA" id="ARBA00001968"/>
    </source>
</evidence>
<dbReference type="InterPro" id="IPR029001">
    <property type="entry name" value="ITPase-like_fam"/>
</dbReference>